<reference evidence="1 2" key="1">
    <citation type="submission" date="2016-03" db="EMBL/GenBank/DDBJ databases">
        <title>Genome sequencing of Psychrobacter alimentarius PAMC 27889.</title>
        <authorList>
            <person name="Lee J."/>
            <person name="Kim O.-S."/>
        </authorList>
    </citation>
    <scope>NUCLEOTIDE SEQUENCE [LARGE SCALE GENOMIC DNA]</scope>
    <source>
        <strain evidence="1 2">PAMC 27889</strain>
        <plasmid evidence="1 2">pPAMC27889</plasmid>
    </source>
</reference>
<evidence type="ECO:0000313" key="1">
    <source>
        <dbReference type="EMBL" id="AMT98309.1"/>
    </source>
</evidence>
<name>A0ABM6A1J1_9GAMM</name>
<dbReference type="GeneID" id="33061231"/>
<dbReference type="RefSeq" id="WP_157769657.1">
    <property type="nucleotide sequence ID" value="NZ_CP014946.1"/>
</dbReference>
<keyword evidence="1" id="KW-0614">Plasmid</keyword>
<proteinExistence type="predicted"/>
<gene>
    <name evidence="1" type="ORF">A3K91_2743</name>
</gene>
<protein>
    <submittedName>
        <fullName evidence="1">Uncharacterized protein</fullName>
    </submittedName>
</protein>
<organism evidence="1 2">
    <name type="scientific">Psychrobacter alimentarius</name>
    <dbReference type="NCBI Taxonomy" id="261164"/>
    <lineage>
        <taxon>Bacteria</taxon>
        <taxon>Pseudomonadati</taxon>
        <taxon>Pseudomonadota</taxon>
        <taxon>Gammaproteobacteria</taxon>
        <taxon>Moraxellales</taxon>
        <taxon>Moraxellaceae</taxon>
        <taxon>Psychrobacter</taxon>
    </lineage>
</organism>
<geneLocation type="plasmid" evidence="1 2">
    <name>pPAMC27889</name>
</geneLocation>
<keyword evidence="2" id="KW-1185">Reference proteome</keyword>
<accession>A0ABM6A1J1</accession>
<dbReference type="Proteomes" id="UP000076104">
    <property type="component" value="Plasmid pPAMC27889"/>
</dbReference>
<dbReference type="EMBL" id="CP014946">
    <property type="protein sequence ID" value="AMT98309.1"/>
    <property type="molecule type" value="Genomic_DNA"/>
</dbReference>
<sequence length="88" mass="10196">MQNIKKQTAISSLDFNNLRKLMDALINLKKIDDLDSLDTDYSFEWQEDANEMIDGINKYVEQTLASLEAESYQNAHNHLKLSYLEQLG</sequence>
<evidence type="ECO:0000313" key="2">
    <source>
        <dbReference type="Proteomes" id="UP000076104"/>
    </source>
</evidence>